<feature type="domain" description="ABC transporter" evidence="6">
    <location>
        <begin position="7"/>
        <end position="236"/>
    </location>
</feature>
<proteinExistence type="inferred from homology"/>
<evidence type="ECO:0000259" key="6">
    <source>
        <dbReference type="PROSITE" id="PS50893"/>
    </source>
</evidence>
<keyword evidence="2" id="KW-0813">Transport</keyword>
<evidence type="ECO:0000313" key="7">
    <source>
        <dbReference type="EMBL" id="MBK1833062.1"/>
    </source>
</evidence>
<dbReference type="GO" id="GO:0015658">
    <property type="term" value="F:branched-chain amino acid transmembrane transporter activity"/>
    <property type="evidence" value="ECO:0007669"/>
    <property type="project" value="TreeGrafter"/>
</dbReference>
<reference evidence="7" key="1">
    <citation type="submission" date="2021-01" db="EMBL/GenBank/DDBJ databases">
        <title>Modified the classification status of verrucomicrobia.</title>
        <authorList>
            <person name="Feng X."/>
        </authorList>
    </citation>
    <scope>NUCLEOTIDE SEQUENCE</scope>
    <source>
        <strain evidence="7">KCTC 12986</strain>
    </source>
</reference>
<dbReference type="AlphaFoldDB" id="A0A934RJX8"/>
<comment type="caution">
    <text evidence="7">The sequence shown here is derived from an EMBL/GenBank/DDBJ whole genome shotgun (WGS) entry which is preliminary data.</text>
</comment>
<dbReference type="Pfam" id="PF00005">
    <property type="entry name" value="ABC_tran"/>
    <property type="match status" value="1"/>
</dbReference>
<dbReference type="SUPFAM" id="SSF52540">
    <property type="entry name" value="P-loop containing nucleoside triphosphate hydrolases"/>
    <property type="match status" value="1"/>
</dbReference>
<keyword evidence="8" id="KW-1185">Reference proteome</keyword>
<dbReference type="SMART" id="SM00382">
    <property type="entry name" value="AAA"/>
    <property type="match status" value="1"/>
</dbReference>
<dbReference type="PANTHER" id="PTHR43820:SF5">
    <property type="entry name" value="HIGH-AFFINITY BRANCHED-CHAIN AMINO ACID TRANSPORT ATP-BINDING PROTEIN"/>
    <property type="match status" value="1"/>
</dbReference>
<dbReference type="CDD" id="cd03224">
    <property type="entry name" value="ABC_TM1139_LivF_branched"/>
    <property type="match status" value="1"/>
</dbReference>
<evidence type="ECO:0000256" key="4">
    <source>
        <dbReference type="ARBA" id="ARBA00022840"/>
    </source>
</evidence>
<accession>A0A934RJX8</accession>
<dbReference type="GO" id="GO:0015807">
    <property type="term" value="P:L-amino acid transport"/>
    <property type="evidence" value="ECO:0007669"/>
    <property type="project" value="TreeGrafter"/>
</dbReference>
<dbReference type="NCBIfam" id="TIGR03410">
    <property type="entry name" value="urea_trans_UrtE"/>
    <property type="match status" value="1"/>
</dbReference>
<dbReference type="InterPro" id="IPR027417">
    <property type="entry name" value="P-loop_NTPase"/>
</dbReference>
<dbReference type="InterPro" id="IPR003593">
    <property type="entry name" value="AAA+_ATPase"/>
</dbReference>
<dbReference type="Gene3D" id="3.40.50.300">
    <property type="entry name" value="P-loop containing nucleotide triphosphate hydrolases"/>
    <property type="match status" value="1"/>
</dbReference>
<evidence type="ECO:0000256" key="5">
    <source>
        <dbReference type="ARBA" id="ARBA00022970"/>
    </source>
</evidence>
<dbReference type="GO" id="GO:0005524">
    <property type="term" value="F:ATP binding"/>
    <property type="evidence" value="ECO:0007669"/>
    <property type="project" value="UniProtKB-KW"/>
</dbReference>
<dbReference type="Proteomes" id="UP000604083">
    <property type="component" value="Unassembled WGS sequence"/>
</dbReference>
<evidence type="ECO:0000313" key="8">
    <source>
        <dbReference type="Proteomes" id="UP000604083"/>
    </source>
</evidence>
<dbReference type="PANTHER" id="PTHR43820">
    <property type="entry name" value="HIGH-AFFINITY BRANCHED-CHAIN AMINO ACID TRANSPORT ATP-BINDING PROTEIN LIVF"/>
    <property type="match status" value="1"/>
</dbReference>
<keyword evidence="3" id="KW-0547">Nucleotide-binding</keyword>
<gene>
    <name evidence="7" type="primary">urtE</name>
    <name evidence="7" type="ORF">JIN78_03230</name>
</gene>
<dbReference type="InterPro" id="IPR003439">
    <property type="entry name" value="ABC_transporter-like_ATP-bd"/>
</dbReference>
<evidence type="ECO:0000256" key="1">
    <source>
        <dbReference type="ARBA" id="ARBA00005417"/>
    </source>
</evidence>
<dbReference type="InterPro" id="IPR052156">
    <property type="entry name" value="BCAA_Transport_ATP-bd_LivF"/>
</dbReference>
<dbReference type="EMBL" id="JAENIO010000005">
    <property type="protein sequence ID" value="MBK1833062.1"/>
    <property type="molecule type" value="Genomic_DNA"/>
</dbReference>
<evidence type="ECO:0000256" key="2">
    <source>
        <dbReference type="ARBA" id="ARBA00022448"/>
    </source>
</evidence>
<evidence type="ECO:0000256" key="3">
    <source>
        <dbReference type="ARBA" id="ARBA00022741"/>
    </source>
</evidence>
<keyword evidence="4 7" id="KW-0067">ATP-binding</keyword>
<name>A0A934RJX8_9BACT</name>
<organism evidence="7 8">
    <name type="scientific">Roseibacillus ishigakijimensis</name>
    <dbReference type="NCBI Taxonomy" id="454146"/>
    <lineage>
        <taxon>Bacteria</taxon>
        <taxon>Pseudomonadati</taxon>
        <taxon>Verrucomicrobiota</taxon>
        <taxon>Verrucomicrobiia</taxon>
        <taxon>Verrucomicrobiales</taxon>
        <taxon>Verrucomicrobiaceae</taxon>
        <taxon>Roseibacillus</taxon>
    </lineage>
</organism>
<sequence>MSAPAKLTLDNVHVSYDESLILRGVSFTAPANSVVSLLGRNGVGKTTSLKAIMGLVPLGEGDLTFDGQSLKGMNTEKRARAGLGYVPQGRDIFPNLTIWENLKVSLSVHGQAARDRLDEVFELFPVLAEMRERKGGVLSGGQQQQLAIGRALLTNPSLLILDEPTEGIQPSIIDQIEDAIIYLKKAGNMTILLVEQYLDFAKSVSDHFCIMERGSVVESGEISLLSDELVAQYLSV</sequence>
<keyword evidence="5" id="KW-0029">Amino-acid transport</keyword>
<dbReference type="InterPro" id="IPR017780">
    <property type="entry name" value="ABC_transptr_urea_ATP-bd_UrtE"/>
</dbReference>
<comment type="similarity">
    <text evidence="1">Belongs to the ABC transporter superfamily.</text>
</comment>
<protein>
    <submittedName>
        <fullName evidence="7">Urea ABC transporter ATP-binding subunit UrtE</fullName>
    </submittedName>
</protein>
<dbReference type="PROSITE" id="PS50893">
    <property type="entry name" value="ABC_TRANSPORTER_2"/>
    <property type="match status" value="1"/>
</dbReference>
<dbReference type="GO" id="GO:0016887">
    <property type="term" value="F:ATP hydrolysis activity"/>
    <property type="evidence" value="ECO:0007669"/>
    <property type="project" value="InterPro"/>
</dbReference>
<dbReference type="RefSeq" id="WP_200390492.1">
    <property type="nucleotide sequence ID" value="NZ_JAENIO010000005.1"/>
</dbReference>